<dbReference type="PANTHER" id="PTHR10724:SF10">
    <property type="entry name" value="S1 RNA-BINDING DOMAIN-CONTAINING PROTEIN 1"/>
    <property type="match status" value="1"/>
</dbReference>
<dbReference type="EMBL" id="CAJNNW010036494">
    <property type="protein sequence ID" value="CAE8734914.1"/>
    <property type="molecule type" value="Genomic_DNA"/>
</dbReference>
<dbReference type="Gene3D" id="2.40.50.140">
    <property type="entry name" value="Nucleic acid-binding proteins"/>
    <property type="match status" value="3"/>
</dbReference>
<reference evidence="3" key="1">
    <citation type="submission" date="2021-02" db="EMBL/GenBank/DDBJ databases">
        <authorList>
            <person name="Dougan E. K."/>
            <person name="Rhodes N."/>
            <person name="Thang M."/>
            <person name="Chan C."/>
        </authorList>
    </citation>
    <scope>NUCLEOTIDE SEQUENCE</scope>
</reference>
<dbReference type="InterPro" id="IPR050437">
    <property type="entry name" value="Ribos_protein_bS1-like"/>
</dbReference>
<dbReference type="InterPro" id="IPR012340">
    <property type="entry name" value="NA-bd_OB-fold"/>
</dbReference>
<evidence type="ECO:0000313" key="4">
    <source>
        <dbReference type="Proteomes" id="UP000626109"/>
    </source>
</evidence>
<evidence type="ECO:0000256" key="1">
    <source>
        <dbReference type="ARBA" id="ARBA00025453"/>
    </source>
</evidence>
<feature type="domain" description="S1 motif" evidence="2">
    <location>
        <begin position="283"/>
        <end position="357"/>
    </location>
</feature>
<evidence type="ECO:0000313" key="3">
    <source>
        <dbReference type="EMBL" id="CAE8734914.1"/>
    </source>
</evidence>
<dbReference type="InterPro" id="IPR003029">
    <property type="entry name" value="S1_domain"/>
</dbReference>
<sequence length="362" mass="39866">MEPCLSSHRPPASRRLPRAWRRGLAVAAALAAVAEPRLDQWDFAFSFSGLAASASARTREPRLVAARAVSDDEPLFSEDAWSDEGEGRIFVKDLEVGRELTGIVLKVVEFGCFVDVGADRNGMVHVSRISQDFIVNIDDHVEPGQMVQVWVNKVTPEGRLDLTMVNPKSEEDVDLAAWEGIVTSEEWIEGRVKAIWDYGAIVNVELPGGDQKVGGVLHISQIKDGFVDHPTSELEEGQMVKVRLLEVDYEKNRLKLTMKAGKGEGRVQAEEQDVSSLVDVSPETWFQGRVDHTAPYGAFVEIGLPGTDKKVIGLVHVSQFRDGFVLDAGIEVEVNQNVKVRIVEVSTKTGRISLSMMPLPKS</sequence>
<protein>
    <recommendedName>
        <fullName evidence="2">S1 motif domain-containing protein</fullName>
    </recommendedName>
</protein>
<dbReference type="FunFam" id="2.40.50.140:FF:000051">
    <property type="entry name" value="RNA-binding transcriptional accessory protein"/>
    <property type="match status" value="1"/>
</dbReference>
<name>A0A813LMI9_POLGL</name>
<comment type="caution">
    <text evidence="3">The sequence shown here is derived from an EMBL/GenBank/DDBJ whole genome shotgun (WGS) entry which is preliminary data.</text>
</comment>
<dbReference type="GO" id="GO:0003735">
    <property type="term" value="F:structural constituent of ribosome"/>
    <property type="evidence" value="ECO:0007669"/>
    <property type="project" value="TreeGrafter"/>
</dbReference>
<dbReference type="GO" id="GO:0006412">
    <property type="term" value="P:translation"/>
    <property type="evidence" value="ECO:0007669"/>
    <property type="project" value="TreeGrafter"/>
</dbReference>
<dbReference type="SMART" id="SM00316">
    <property type="entry name" value="S1"/>
    <property type="match status" value="3"/>
</dbReference>
<dbReference type="PROSITE" id="PS50126">
    <property type="entry name" value="S1"/>
    <property type="match status" value="3"/>
</dbReference>
<gene>
    <name evidence="3" type="ORF">PGLA2088_LOCUS47565</name>
</gene>
<accession>A0A813LMI9</accession>
<dbReference type="PANTHER" id="PTHR10724">
    <property type="entry name" value="30S RIBOSOMAL PROTEIN S1"/>
    <property type="match status" value="1"/>
</dbReference>
<dbReference type="SUPFAM" id="SSF50249">
    <property type="entry name" value="Nucleic acid-binding proteins"/>
    <property type="match status" value="3"/>
</dbReference>
<feature type="domain" description="S1 motif" evidence="2">
    <location>
        <begin position="185"/>
        <end position="259"/>
    </location>
</feature>
<dbReference type="Proteomes" id="UP000626109">
    <property type="component" value="Unassembled WGS sequence"/>
</dbReference>
<feature type="domain" description="S1 motif" evidence="2">
    <location>
        <begin position="97"/>
        <end position="165"/>
    </location>
</feature>
<evidence type="ECO:0000259" key="2">
    <source>
        <dbReference type="PROSITE" id="PS50126"/>
    </source>
</evidence>
<organism evidence="3 4">
    <name type="scientific">Polarella glacialis</name>
    <name type="common">Dinoflagellate</name>
    <dbReference type="NCBI Taxonomy" id="89957"/>
    <lineage>
        <taxon>Eukaryota</taxon>
        <taxon>Sar</taxon>
        <taxon>Alveolata</taxon>
        <taxon>Dinophyceae</taxon>
        <taxon>Suessiales</taxon>
        <taxon>Suessiaceae</taxon>
        <taxon>Polarella</taxon>
    </lineage>
</organism>
<dbReference type="AlphaFoldDB" id="A0A813LMI9"/>
<proteinExistence type="predicted"/>
<dbReference type="GO" id="GO:0003729">
    <property type="term" value="F:mRNA binding"/>
    <property type="evidence" value="ECO:0007669"/>
    <property type="project" value="TreeGrafter"/>
</dbReference>
<dbReference type="Pfam" id="PF00575">
    <property type="entry name" value="S1"/>
    <property type="match status" value="3"/>
</dbReference>
<comment type="function">
    <text evidence="1">Associates with the EF-Tu.GDP complex and induces the exchange of GDP to GTP. It remains bound to the aminoacyl-tRNA.EF-Tu.GTP complex up to the GTP hydrolysis stage on the ribosome.</text>
</comment>
<dbReference type="GO" id="GO:0005737">
    <property type="term" value="C:cytoplasm"/>
    <property type="evidence" value="ECO:0007669"/>
    <property type="project" value="UniProtKB-ARBA"/>
</dbReference>